<dbReference type="SMART" id="SM00052">
    <property type="entry name" value="EAL"/>
    <property type="match status" value="1"/>
</dbReference>
<evidence type="ECO:0000259" key="2">
    <source>
        <dbReference type="PROSITE" id="PS50113"/>
    </source>
</evidence>
<dbReference type="Pfam" id="PF00563">
    <property type="entry name" value="EAL"/>
    <property type="match status" value="1"/>
</dbReference>
<dbReference type="PROSITE" id="PS50112">
    <property type="entry name" value="PAS"/>
    <property type="match status" value="2"/>
</dbReference>
<dbReference type="EMBL" id="JADBEL010000004">
    <property type="protein sequence ID" value="MBE1554036.1"/>
    <property type="molecule type" value="Genomic_DNA"/>
</dbReference>
<dbReference type="FunFam" id="3.30.70.270:FF:000001">
    <property type="entry name" value="Diguanylate cyclase domain protein"/>
    <property type="match status" value="1"/>
</dbReference>
<evidence type="ECO:0000313" key="6">
    <source>
        <dbReference type="Proteomes" id="UP000658225"/>
    </source>
</evidence>
<dbReference type="SMART" id="SM00267">
    <property type="entry name" value="GGDEF"/>
    <property type="match status" value="1"/>
</dbReference>
<dbReference type="CDD" id="cd01949">
    <property type="entry name" value="GGDEF"/>
    <property type="match status" value="1"/>
</dbReference>
<dbReference type="SUPFAM" id="SSF141868">
    <property type="entry name" value="EAL domain-like"/>
    <property type="match status" value="1"/>
</dbReference>
<dbReference type="InterPro" id="IPR029787">
    <property type="entry name" value="Nucleotide_cyclase"/>
</dbReference>
<reference evidence="5" key="1">
    <citation type="submission" date="2020-10" db="EMBL/GenBank/DDBJ databases">
        <title>Genomic Encyclopedia of Type Strains, Phase IV (KMG-IV): sequencing the most valuable type-strain genomes for metagenomic binning, comparative biology and taxonomic classification.</title>
        <authorList>
            <person name="Goeker M."/>
        </authorList>
    </citation>
    <scope>NUCLEOTIDE SEQUENCE</scope>
    <source>
        <strain evidence="5">DSM 13886</strain>
    </source>
</reference>
<dbReference type="CDD" id="cd00130">
    <property type="entry name" value="PAS"/>
    <property type="match status" value="2"/>
</dbReference>
<dbReference type="InterPro" id="IPR000700">
    <property type="entry name" value="PAS-assoc_C"/>
</dbReference>
<dbReference type="InterPro" id="IPR001610">
    <property type="entry name" value="PAC"/>
</dbReference>
<dbReference type="NCBIfam" id="TIGR00229">
    <property type="entry name" value="sensory_box"/>
    <property type="match status" value="2"/>
</dbReference>
<dbReference type="InterPro" id="IPR035965">
    <property type="entry name" value="PAS-like_dom_sf"/>
</dbReference>
<evidence type="ECO:0000259" key="1">
    <source>
        <dbReference type="PROSITE" id="PS50112"/>
    </source>
</evidence>
<dbReference type="PIRSF" id="PIRSF005925">
    <property type="entry name" value="Dos"/>
    <property type="match status" value="1"/>
</dbReference>
<dbReference type="PANTHER" id="PTHR44757">
    <property type="entry name" value="DIGUANYLATE CYCLASE DGCP"/>
    <property type="match status" value="1"/>
</dbReference>
<proteinExistence type="predicted"/>
<evidence type="ECO:0000259" key="3">
    <source>
        <dbReference type="PROSITE" id="PS50883"/>
    </source>
</evidence>
<protein>
    <submittedName>
        <fullName evidence="5">Diguanylate cyclase (GGDEF)-like protein/PAS domain S-box-containing protein</fullName>
    </submittedName>
</protein>
<dbReference type="InterPro" id="IPR001633">
    <property type="entry name" value="EAL_dom"/>
</dbReference>
<feature type="domain" description="EAL" evidence="3">
    <location>
        <begin position="444"/>
        <end position="697"/>
    </location>
</feature>
<dbReference type="Gene3D" id="3.20.20.450">
    <property type="entry name" value="EAL domain"/>
    <property type="match status" value="1"/>
</dbReference>
<organism evidence="5 6">
    <name type="scientific">Sporosarcina limicola</name>
    <dbReference type="NCBI Taxonomy" id="34101"/>
    <lineage>
        <taxon>Bacteria</taxon>
        <taxon>Bacillati</taxon>
        <taxon>Bacillota</taxon>
        <taxon>Bacilli</taxon>
        <taxon>Bacillales</taxon>
        <taxon>Caryophanaceae</taxon>
        <taxon>Sporosarcina</taxon>
    </lineage>
</organism>
<evidence type="ECO:0000313" key="5">
    <source>
        <dbReference type="EMBL" id="MBE1554036.1"/>
    </source>
</evidence>
<feature type="domain" description="GGDEF" evidence="4">
    <location>
        <begin position="302"/>
        <end position="435"/>
    </location>
</feature>
<feature type="domain" description="PAS" evidence="1">
    <location>
        <begin position="33"/>
        <end position="76"/>
    </location>
</feature>
<dbReference type="PROSITE" id="PS50883">
    <property type="entry name" value="EAL"/>
    <property type="match status" value="1"/>
</dbReference>
<dbReference type="RefSeq" id="WP_192597831.1">
    <property type="nucleotide sequence ID" value="NZ_JADBEL010000004.1"/>
</dbReference>
<dbReference type="InterPro" id="IPR012226">
    <property type="entry name" value="Diguanyl_cyclase/Pdiesterase"/>
</dbReference>
<comment type="caution">
    <text evidence="5">The sequence shown here is derived from an EMBL/GenBank/DDBJ whole genome shotgun (WGS) entry which is preliminary data.</text>
</comment>
<dbReference type="AlphaFoldDB" id="A0A927MMQ1"/>
<accession>A0A927MMQ1</accession>
<dbReference type="Gene3D" id="3.30.70.270">
    <property type="match status" value="1"/>
</dbReference>
<dbReference type="SMART" id="SM00086">
    <property type="entry name" value="PAC"/>
    <property type="match status" value="2"/>
</dbReference>
<dbReference type="InterPro" id="IPR052155">
    <property type="entry name" value="Biofilm_reg_signaling"/>
</dbReference>
<dbReference type="Pfam" id="PF00989">
    <property type="entry name" value="PAS"/>
    <property type="match status" value="1"/>
</dbReference>
<dbReference type="FunFam" id="3.20.20.450:FF:000001">
    <property type="entry name" value="Cyclic di-GMP phosphodiesterase yahA"/>
    <property type="match status" value="1"/>
</dbReference>
<dbReference type="InterPro" id="IPR043128">
    <property type="entry name" value="Rev_trsase/Diguanyl_cyclase"/>
</dbReference>
<dbReference type="InterPro" id="IPR035919">
    <property type="entry name" value="EAL_sf"/>
</dbReference>
<dbReference type="InterPro" id="IPR000014">
    <property type="entry name" value="PAS"/>
</dbReference>
<feature type="domain" description="PAS" evidence="1">
    <location>
        <begin position="144"/>
        <end position="214"/>
    </location>
</feature>
<dbReference type="InterPro" id="IPR000160">
    <property type="entry name" value="GGDEF_dom"/>
</dbReference>
<evidence type="ECO:0000259" key="4">
    <source>
        <dbReference type="PROSITE" id="PS50887"/>
    </source>
</evidence>
<dbReference type="PANTHER" id="PTHR44757:SF2">
    <property type="entry name" value="BIOFILM ARCHITECTURE MAINTENANCE PROTEIN MBAA"/>
    <property type="match status" value="1"/>
</dbReference>
<dbReference type="CDD" id="cd01948">
    <property type="entry name" value="EAL"/>
    <property type="match status" value="1"/>
</dbReference>
<dbReference type="Proteomes" id="UP000658225">
    <property type="component" value="Unassembled WGS sequence"/>
</dbReference>
<keyword evidence="6" id="KW-1185">Reference proteome</keyword>
<dbReference type="NCBIfam" id="TIGR00254">
    <property type="entry name" value="GGDEF"/>
    <property type="match status" value="1"/>
</dbReference>
<sequence length="711" mass="82288">MNERIQDGVNEIDYSIEQELADVKYALDKSSIVAITDRRGTIVNVNKQFCKISGYSEEELLGENHRILNSGFHPSEFFKEMWKTIGSGNIWRDEIKNRAKDGSFYWVDTTIVPSLNEKGKAHQYVSIRNDITNRIEAEQRLRDSEEQFRLITENTSDLIGVVDVNGDFIYFSPSCETVLGYNLELMKNSTITDWIHEDERISVVDEMRKIMEKEMFSSQIEFRFRTSRGEYMECETKINPVFDNAELVRQFVFVARDITERKKSERVIHHLAYHDPLTDLPNRRLFFDRLFKEVENAKQTKESFTVMVLDLDRFKYINDSWGHEMGDVILIETARLLRKSLSEYDLVSRLGGDEFTILLPKISNILDVKQIAEKILEYFKIPIDIWGNSYTMSCSIGIAIYPENGKEADVLFSRADAALYSVKKSGRGGYALFTREMEMQSLERILMENELRKAIELEQFHIHYQPKISFFREEINGMEALVRWQHPELGLISPERFIPLAEDNGFIIQLGEWVMRRSCAQNKKWQQQGLPFLRVSVNVSVKQLMEPDFVTKVETILMETGLESCWLEIEVTESTFVDVDDATSILEEIRSLGIRISIDDFGTGYSSFSYLKQLPVDTLKIDRSFIEDIDTNEESKAIVKAVLTIAETLGMDVIAEGVETREQLAVLHEDGCSQAQGFLFSKPLTEDEFEVYLRNSQRYISKNDVKSEGFN</sequence>
<dbReference type="Gene3D" id="3.30.450.20">
    <property type="entry name" value="PAS domain"/>
    <property type="match status" value="2"/>
</dbReference>
<name>A0A927MMQ1_9BACL</name>
<gene>
    <name evidence="5" type="ORF">H4683_001111</name>
</gene>
<dbReference type="Pfam" id="PF13426">
    <property type="entry name" value="PAS_9"/>
    <property type="match status" value="1"/>
</dbReference>
<feature type="domain" description="PAC" evidence="2">
    <location>
        <begin position="91"/>
        <end position="143"/>
    </location>
</feature>
<dbReference type="GO" id="GO:0006355">
    <property type="term" value="P:regulation of DNA-templated transcription"/>
    <property type="evidence" value="ECO:0007669"/>
    <property type="project" value="InterPro"/>
</dbReference>
<dbReference type="SUPFAM" id="SSF55785">
    <property type="entry name" value="PYP-like sensor domain (PAS domain)"/>
    <property type="match status" value="2"/>
</dbReference>
<dbReference type="InterPro" id="IPR013767">
    <property type="entry name" value="PAS_fold"/>
</dbReference>
<dbReference type="Pfam" id="PF00990">
    <property type="entry name" value="GGDEF"/>
    <property type="match status" value="1"/>
</dbReference>
<dbReference type="SUPFAM" id="SSF55073">
    <property type="entry name" value="Nucleotide cyclase"/>
    <property type="match status" value="1"/>
</dbReference>
<dbReference type="PROSITE" id="PS50887">
    <property type="entry name" value="GGDEF"/>
    <property type="match status" value="1"/>
</dbReference>
<dbReference type="PROSITE" id="PS50113">
    <property type="entry name" value="PAC"/>
    <property type="match status" value="2"/>
</dbReference>
<dbReference type="SMART" id="SM00091">
    <property type="entry name" value="PAS"/>
    <property type="match status" value="2"/>
</dbReference>
<feature type="domain" description="PAC" evidence="2">
    <location>
        <begin position="218"/>
        <end position="270"/>
    </location>
</feature>